<dbReference type="Proteomes" id="UP000681967">
    <property type="component" value="Unassembled WGS sequence"/>
</dbReference>
<dbReference type="AlphaFoldDB" id="A0A8S2TFW1"/>
<organism evidence="1 3">
    <name type="scientific">Rotaria magnacalcarata</name>
    <dbReference type="NCBI Taxonomy" id="392030"/>
    <lineage>
        <taxon>Eukaryota</taxon>
        <taxon>Metazoa</taxon>
        <taxon>Spiralia</taxon>
        <taxon>Gnathifera</taxon>
        <taxon>Rotifera</taxon>
        <taxon>Eurotatoria</taxon>
        <taxon>Bdelloidea</taxon>
        <taxon>Philodinida</taxon>
        <taxon>Philodinidae</taxon>
        <taxon>Rotaria</taxon>
    </lineage>
</organism>
<dbReference type="Proteomes" id="UP000681720">
    <property type="component" value="Unassembled WGS sequence"/>
</dbReference>
<evidence type="ECO:0000313" key="1">
    <source>
        <dbReference type="EMBL" id="CAF4287435.1"/>
    </source>
</evidence>
<gene>
    <name evidence="1" type="ORF">BYL167_LOCUS26950</name>
    <name evidence="2" type="ORF">GIL414_LOCUS39452</name>
</gene>
<dbReference type="EMBL" id="CAJOBH010032968">
    <property type="protein sequence ID" value="CAF4287435.1"/>
    <property type="molecule type" value="Genomic_DNA"/>
</dbReference>
<comment type="caution">
    <text evidence="1">The sequence shown here is derived from an EMBL/GenBank/DDBJ whole genome shotgun (WGS) entry which is preliminary data.</text>
</comment>
<evidence type="ECO:0000313" key="2">
    <source>
        <dbReference type="EMBL" id="CAF4613248.1"/>
    </source>
</evidence>
<dbReference type="EMBL" id="CAJOBJ010106833">
    <property type="protein sequence ID" value="CAF4613248.1"/>
    <property type="molecule type" value="Genomic_DNA"/>
</dbReference>
<evidence type="ECO:0000313" key="3">
    <source>
        <dbReference type="Proteomes" id="UP000681967"/>
    </source>
</evidence>
<name>A0A8S2TFW1_9BILA</name>
<reference evidence="1" key="1">
    <citation type="submission" date="2021-02" db="EMBL/GenBank/DDBJ databases">
        <authorList>
            <person name="Nowell W R."/>
        </authorList>
    </citation>
    <scope>NUCLEOTIDE SEQUENCE</scope>
</reference>
<accession>A0A8S2TFW1</accession>
<sequence>MKNIYLRNLILHIYNILKRFIGPIFEHQRLLNNASVFSDEILRHLFASDPSSLTTAKMIRDQYERLFIQQHRIYELTQELFDSKEKENLENKRKLMFYQGTLHSRGLIEEFRGYLQGVIQPNSTTPMSSKKLFKKMIDMTYNSSKSNSIITCIVDDMFRCMKIDWNNLSDDEKINKSNQLIQELDNVYSLLSESIHGMKNARHDQEFIICSNSLNDTQICLVKCIAIHFLRLNNNNIHIEKY</sequence>
<proteinExistence type="predicted"/>
<protein>
    <submittedName>
        <fullName evidence="1">Uncharacterized protein</fullName>
    </submittedName>
</protein>